<name>A0ABN7B5H1_9HEMI</name>
<evidence type="ECO:0000313" key="1">
    <source>
        <dbReference type="EMBL" id="BES99656.1"/>
    </source>
</evidence>
<reference evidence="1 2" key="1">
    <citation type="submission" date="2023-09" db="EMBL/GenBank/DDBJ databases">
        <title>Nesidiocoris tenuis whole genome shotgun sequence.</title>
        <authorList>
            <person name="Shibata T."/>
            <person name="Shimoda M."/>
            <person name="Kobayashi T."/>
            <person name="Uehara T."/>
        </authorList>
    </citation>
    <scope>NUCLEOTIDE SEQUENCE [LARGE SCALE GENOMIC DNA]</scope>
    <source>
        <strain evidence="1 2">Japan</strain>
    </source>
</reference>
<accession>A0ABN7B5H1</accession>
<protein>
    <submittedName>
        <fullName evidence="1">Uncharacterized protein</fullName>
    </submittedName>
</protein>
<proteinExistence type="predicted"/>
<dbReference type="EMBL" id="AP028918">
    <property type="protein sequence ID" value="BES99656.1"/>
    <property type="molecule type" value="Genomic_DNA"/>
</dbReference>
<keyword evidence="2" id="KW-1185">Reference proteome</keyword>
<gene>
    <name evidence="1" type="ORF">NTJ_12473</name>
</gene>
<organism evidence="1 2">
    <name type="scientific">Nesidiocoris tenuis</name>
    <dbReference type="NCBI Taxonomy" id="355587"/>
    <lineage>
        <taxon>Eukaryota</taxon>
        <taxon>Metazoa</taxon>
        <taxon>Ecdysozoa</taxon>
        <taxon>Arthropoda</taxon>
        <taxon>Hexapoda</taxon>
        <taxon>Insecta</taxon>
        <taxon>Pterygota</taxon>
        <taxon>Neoptera</taxon>
        <taxon>Paraneoptera</taxon>
        <taxon>Hemiptera</taxon>
        <taxon>Heteroptera</taxon>
        <taxon>Panheteroptera</taxon>
        <taxon>Cimicomorpha</taxon>
        <taxon>Miridae</taxon>
        <taxon>Dicyphina</taxon>
        <taxon>Nesidiocoris</taxon>
    </lineage>
</organism>
<dbReference type="Proteomes" id="UP001307889">
    <property type="component" value="Chromosome 10"/>
</dbReference>
<sequence>MPDSLEVKAVRAMLQQRPFGSAEYFKALSGENKMSLEAFPLPTNIRSKRLEKDFSPENPVGRHKRRKGTRAALYFMSNITRRPADSDNVDRSPPEMFSSASILKFQLSGCGGLAGEPLANTGVNAAAALWNQNGCTARDADIYGSSDSFTKAH</sequence>
<evidence type="ECO:0000313" key="2">
    <source>
        <dbReference type="Proteomes" id="UP001307889"/>
    </source>
</evidence>